<comment type="caution">
    <text evidence="5">The sequence shown here is derived from an EMBL/GenBank/DDBJ whole genome shotgun (WGS) entry which is preliminary data.</text>
</comment>
<dbReference type="InterPro" id="IPR020449">
    <property type="entry name" value="Tscrpt_reg_AraC-type_HTH"/>
</dbReference>
<dbReference type="GO" id="GO:0003700">
    <property type="term" value="F:DNA-binding transcription factor activity"/>
    <property type="evidence" value="ECO:0007669"/>
    <property type="project" value="InterPro"/>
</dbReference>
<dbReference type="PROSITE" id="PS01124">
    <property type="entry name" value="HTH_ARAC_FAMILY_2"/>
    <property type="match status" value="1"/>
</dbReference>
<accession>A0A327WR62</accession>
<protein>
    <submittedName>
        <fullName evidence="5">AraC-like DNA-binding protein</fullName>
    </submittedName>
</protein>
<dbReference type="SUPFAM" id="SSF46689">
    <property type="entry name" value="Homeodomain-like"/>
    <property type="match status" value="2"/>
</dbReference>
<dbReference type="GO" id="GO:0043565">
    <property type="term" value="F:sequence-specific DNA binding"/>
    <property type="evidence" value="ECO:0007669"/>
    <property type="project" value="InterPro"/>
</dbReference>
<dbReference type="SMART" id="SM00342">
    <property type="entry name" value="HTH_ARAC"/>
    <property type="match status" value="1"/>
</dbReference>
<dbReference type="OrthoDB" id="792101at2"/>
<keyword evidence="3" id="KW-0804">Transcription</keyword>
<dbReference type="Gene3D" id="1.10.10.60">
    <property type="entry name" value="Homeodomain-like"/>
    <property type="match status" value="2"/>
</dbReference>
<proteinExistence type="predicted"/>
<dbReference type="InterPro" id="IPR018062">
    <property type="entry name" value="HTH_AraC-typ_CS"/>
</dbReference>
<dbReference type="PANTHER" id="PTHR43280">
    <property type="entry name" value="ARAC-FAMILY TRANSCRIPTIONAL REGULATOR"/>
    <property type="match status" value="1"/>
</dbReference>
<keyword evidence="6" id="KW-1185">Reference proteome</keyword>
<evidence type="ECO:0000259" key="4">
    <source>
        <dbReference type="PROSITE" id="PS01124"/>
    </source>
</evidence>
<dbReference type="PROSITE" id="PS00041">
    <property type="entry name" value="HTH_ARAC_FAMILY_1"/>
    <property type="match status" value="1"/>
</dbReference>
<evidence type="ECO:0000313" key="5">
    <source>
        <dbReference type="EMBL" id="RAJ94436.1"/>
    </source>
</evidence>
<dbReference type="InterPro" id="IPR014710">
    <property type="entry name" value="RmlC-like_jellyroll"/>
</dbReference>
<keyword evidence="2 5" id="KW-0238">DNA-binding</keyword>
<dbReference type="Gene3D" id="2.60.120.10">
    <property type="entry name" value="Jelly Rolls"/>
    <property type="match status" value="1"/>
</dbReference>
<keyword evidence="1" id="KW-0805">Transcription regulation</keyword>
<dbReference type="PRINTS" id="PR00032">
    <property type="entry name" value="HTHARAC"/>
</dbReference>
<organism evidence="5 6">
    <name type="scientific">Larkinella arboricola</name>
    <dbReference type="NCBI Taxonomy" id="643671"/>
    <lineage>
        <taxon>Bacteria</taxon>
        <taxon>Pseudomonadati</taxon>
        <taxon>Bacteroidota</taxon>
        <taxon>Cytophagia</taxon>
        <taxon>Cytophagales</taxon>
        <taxon>Spirosomataceae</taxon>
        <taxon>Larkinella</taxon>
    </lineage>
</organism>
<dbReference type="EMBL" id="QLMC01000005">
    <property type="protein sequence ID" value="RAJ94436.1"/>
    <property type="molecule type" value="Genomic_DNA"/>
</dbReference>
<gene>
    <name evidence="5" type="ORF">LX87_04323</name>
</gene>
<dbReference type="RefSeq" id="WP_111630315.1">
    <property type="nucleotide sequence ID" value="NZ_QLMC01000005.1"/>
</dbReference>
<dbReference type="PANTHER" id="PTHR43280:SF27">
    <property type="entry name" value="TRANSCRIPTIONAL REGULATOR MTLR"/>
    <property type="match status" value="1"/>
</dbReference>
<sequence>MKGLRNVNSASVAKPQFEKIEPEFGSSFRLIHHTEPDSCWVYWHYHPEYEIVYIPRGSGKRHIGHHISTYEDGELVFLGPNLPHLNFSHGIVGDFEEIVVQLREDFLGKDFMQRPELTAIRRLFERAHRGISFSGETKRRVGQQVASLVELPPFERMMTLLTIFQQLAVSSEYQVLNADSVSLDLNGREQERINRIYGFVETHYAQPIEIQQVASLASMTVPAFCRYFKKMTQMTFTDFVNEFRITQARKLLTGDRSIGDVCYESGFNNLSHFNKVFKQRTGQTPGEYRRALAV</sequence>
<dbReference type="AlphaFoldDB" id="A0A327WR62"/>
<evidence type="ECO:0000256" key="3">
    <source>
        <dbReference type="ARBA" id="ARBA00023163"/>
    </source>
</evidence>
<dbReference type="InterPro" id="IPR009057">
    <property type="entry name" value="Homeodomain-like_sf"/>
</dbReference>
<reference evidence="5 6" key="1">
    <citation type="submission" date="2018-06" db="EMBL/GenBank/DDBJ databases">
        <title>Genomic Encyclopedia of Archaeal and Bacterial Type Strains, Phase II (KMG-II): from individual species to whole genera.</title>
        <authorList>
            <person name="Goeker M."/>
        </authorList>
    </citation>
    <scope>NUCLEOTIDE SEQUENCE [LARGE SCALE GENOMIC DNA]</scope>
    <source>
        <strain evidence="5 6">DSM 21851</strain>
    </source>
</reference>
<dbReference type="SUPFAM" id="SSF51182">
    <property type="entry name" value="RmlC-like cupins"/>
    <property type="match status" value="1"/>
</dbReference>
<feature type="domain" description="HTH araC/xylS-type" evidence="4">
    <location>
        <begin position="194"/>
        <end position="291"/>
    </location>
</feature>
<evidence type="ECO:0000256" key="1">
    <source>
        <dbReference type="ARBA" id="ARBA00023015"/>
    </source>
</evidence>
<evidence type="ECO:0000256" key="2">
    <source>
        <dbReference type="ARBA" id="ARBA00023125"/>
    </source>
</evidence>
<dbReference type="Proteomes" id="UP000248790">
    <property type="component" value="Unassembled WGS sequence"/>
</dbReference>
<dbReference type="Pfam" id="PF12833">
    <property type="entry name" value="HTH_18"/>
    <property type="match status" value="1"/>
</dbReference>
<dbReference type="InterPro" id="IPR018060">
    <property type="entry name" value="HTH_AraC"/>
</dbReference>
<dbReference type="InterPro" id="IPR011051">
    <property type="entry name" value="RmlC_Cupin_sf"/>
</dbReference>
<evidence type="ECO:0000313" key="6">
    <source>
        <dbReference type="Proteomes" id="UP000248790"/>
    </source>
</evidence>
<name>A0A327WR62_LARAB</name>